<evidence type="ECO:0000256" key="4">
    <source>
        <dbReference type="ARBA" id="ARBA00022801"/>
    </source>
</evidence>
<dbReference type="PANTHER" id="PTHR11081">
    <property type="entry name" value="FLAP ENDONUCLEASE FAMILY MEMBER"/>
    <property type="match status" value="1"/>
</dbReference>
<keyword evidence="4" id="KW-0378">Hydrolase</keyword>
<dbReference type="Pfam" id="PF00867">
    <property type="entry name" value="XPG_I"/>
    <property type="match status" value="1"/>
</dbReference>
<dbReference type="OrthoDB" id="31113at2759"/>
<keyword evidence="1" id="KW-0540">Nuclease</keyword>
<organism evidence="9 10">
    <name type="scientific">Phellinidium pouzarii</name>
    <dbReference type="NCBI Taxonomy" id="167371"/>
    <lineage>
        <taxon>Eukaryota</taxon>
        <taxon>Fungi</taxon>
        <taxon>Dikarya</taxon>
        <taxon>Basidiomycota</taxon>
        <taxon>Agaricomycotina</taxon>
        <taxon>Agaricomycetes</taxon>
        <taxon>Hymenochaetales</taxon>
        <taxon>Hymenochaetaceae</taxon>
        <taxon>Phellinidium</taxon>
    </lineage>
</organism>
<gene>
    <name evidence="9" type="ORF">EW145_g4844</name>
</gene>
<dbReference type="GO" id="GO:0046872">
    <property type="term" value="F:metal ion binding"/>
    <property type="evidence" value="ECO:0007669"/>
    <property type="project" value="UniProtKB-KW"/>
</dbReference>
<dbReference type="GO" id="GO:0005634">
    <property type="term" value="C:nucleus"/>
    <property type="evidence" value="ECO:0007669"/>
    <property type="project" value="TreeGrafter"/>
</dbReference>
<feature type="compositionally biased region" description="Basic and acidic residues" evidence="6">
    <location>
        <begin position="178"/>
        <end position="188"/>
    </location>
</feature>
<feature type="compositionally biased region" description="Basic and acidic residues" evidence="6">
    <location>
        <begin position="196"/>
        <end position="218"/>
    </location>
</feature>
<dbReference type="Proteomes" id="UP000308199">
    <property type="component" value="Unassembled WGS sequence"/>
</dbReference>
<evidence type="ECO:0000256" key="2">
    <source>
        <dbReference type="ARBA" id="ARBA00022723"/>
    </source>
</evidence>
<dbReference type="SMART" id="SM00485">
    <property type="entry name" value="XPGN"/>
    <property type="match status" value="1"/>
</dbReference>
<evidence type="ECO:0000256" key="1">
    <source>
        <dbReference type="ARBA" id="ARBA00022722"/>
    </source>
</evidence>
<keyword evidence="2" id="KW-0479">Metal-binding</keyword>
<evidence type="ECO:0000313" key="9">
    <source>
        <dbReference type="EMBL" id="THH05377.1"/>
    </source>
</evidence>
<dbReference type="InterPro" id="IPR006086">
    <property type="entry name" value="XPG-I_dom"/>
</dbReference>
<dbReference type="Gene3D" id="3.40.50.1010">
    <property type="entry name" value="5'-nuclease"/>
    <property type="match status" value="2"/>
</dbReference>
<dbReference type="SMART" id="SM00484">
    <property type="entry name" value="XPGI"/>
    <property type="match status" value="1"/>
</dbReference>
<dbReference type="GO" id="GO:0017108">
    <property type="term" value="F:5'-flap endonuclease activity"/>
    <property type="evidence" value="ECO:0007669"/>
    <property type="project" value="TreeGrafter"/>
</dbReference>
<dbReference type="GO" id="GO:0005737">
    <property type="term" value="C:cytoplasm"/>
    <property type="evidence" value="ECO:0007669"/>
    <property type="project" value="TreeGrafter"/>
</dbReference>
<evidence type="ECO:0000259" key="7">
    <source>
        <dbReference type="SMART" id="SM00484"/>
    </source>
</evidence>
<evidence type="ECO:0000256" key="5">
    <source>
        <dbReference type="ARBA" id="ARBA00022842"/>
    </source>
</evidence>
<dbReference type="InterPro" id="IPR036279">
    <property type="entry name" value="5-3_exonuclease_C_sf"/>
</dbReference>
<keyword evidence="10" id="KW-1185">Reference proteome</keyword>
<dbReference type="InterPro" id="IPR029060">
    <property type="entry name" value="PIN-like_dom_sf"/>
</dbReference>
<dbReference type="GO" id="GO:0008409">
    <property type="term" value="F:5'-3' exonuclease activity"/>
    <property type="evidence" value="ECO:0007669"/>
    <property type="project" value="TreeGrafter"/>
</dbReference>
<keyword evidence="5" id="KW-0460">Magnesium</keyword>
<feature type="region of interest" description="Disordered" evidence="6">
    <location>
        <begin position="239"/>
        <end position="261"/>
    </location>
</feature>
<evidence type="ECO:0000256" key="3">
    <source>
        <dbReference type="ARBA" id="ARBA00022759"/>
    </source>
</evidence>
<dbReference type="PANTHER" id="PTHR11081:SF9">
    <property type="entry name" value="FLAP ENDONUCLEASE 1"/>
    <property type="match status" value="1"/>
</dbReference>
<evidence type="ECO:0000256" key="6">
    <source>
        <dbReference type="SAM" id="MobiDB-lite"/>
    </source>
</evidence>
<dbReference type="PRINTS" id="PR00853">
    <property type="entry name" value="XPGRADSUPER"/>
</dbReference>
<dbReference type="SUPFAM" id="SSF88723">
    <property type="entry name" value="PIN domain-like"/>
    <property type="match status" value="1"/>
</dbReference>
<feature type="domain" description="XPG-I" evidence="7">
    <location>
        <begin position="350"/>
        <end position="423"/>
    </location>
</feature>
<accession>A0A4S4L2M8</accession>
<dbReference type="SUPFAM" id="SSF47807">
    <property type="entry name" value="5' to 3' exonuclease, C-terminal subdomain"/>
    <property type="match status" value="1"/>
</dbReference>
<evidence type="ECO:0008006" key="11">
    <source>
        <dbReference type="Google" id="ProtNLM"/>
    </source>
</evidence>
<evidence type="ECO:0000259" key="8">
    <source>
        <dbReference type="SMART" id="SM00485"/>
    </source>
</evidence>
<dbReference type="GO" id="GO:0006281">
    <property type="term" value="P:DNA repair"/>
    <property type="evidence" value="ECO:0007669"/>
    <property type="project" value="UniProtKB-ARBA"/>
</dbReference>
<reference evidence="9 10" key="1">
    <citation type="submission" date="2019-02" db="EMBL/GenBank/DDBJ databases">
        <title>Genome sequencing of the rare red list fungi Phellinidium pouzarii.</title>
        <authorList>
            <person name="Buettner E."/>
            <person name="Kellner H."/>
        </authorList>
    </citation>
    <scope>NUCLEOTIDE SEQUENCE [LARGE SCALE GENOMIC DNA]</scope>
    <source>
        <strain evidence="9 10">DSM 108285</strain>
    </source>
</reference>
<name>A0A4S4L2M8_9AGAM</name>
<feature type="region of interest" description="Disordered" evidence="6">
    <location>
        <begin position="140"/>
        <end position="227"/>
    </location>
</feature>
<comment type="caution">
    <text evidence="9">The sequence shown here is derived from an EMBL/GenBank/DDBJ whole genome shotgun (WGS) entry which is preliminary data.</text>
</comment>
<feature type="domain" description="XPG N-terminal" evidence="8">
    <location>
        <begin position="1"/>
        <end position="100"/>
    </location>
</feature>
<dbReference type="EMBL" id="SGPK01000266">
    <property type="protein sequence ID" value="THH05377.1"/>
    <property type="molecule type" value="Genomic_DNA"/>
</dbReference>
<keyword evidence="3" id="KW-0255">Endonuclease</keyword>
<proteinExistence type="predicted"/>
<dbReference type="InterPro" id="IPR006085">
    <property type="entry name" value="XPG_DNA_repair_N"/>
</dbReference>
<protein>
    <recommendedName>
        <fullName evidence="11">XPG-I domain-containing protein</fullName>
    </recommendedName>
</protein>
<dbReference type="InterPro" id="IPR006084">
    <property type="entry name" value="XPG/Rad2"/>
</dbReference>
<evidence type="ECO:0000313" key="10">
    <source>
        <dbReference type="Proteomes" id="UP000308199"/>
    </source>
</evidence>
<sequence length="556" mass="61664">MGVLGFAPFLQKHCPEVVKTLPQRLRGFNGKTIVFDGTLITQRLHWAQIPHRYRHVLGWYRIISELKDNDVNAICVFDGKERSVAKVHENERRSDARRLVAARSALESERLYRLQKMNTLLKAYQVVPSEKLQTTLQEILPQSRPKLEAQTSSTSAAAEGSDGKSTDLGHAPGIDDEDIKRIPSEHLIIKTPHGCENADKPSRVTSPDLREEPPERKTSPVKTSEELSSELSILYQKYQSSAQPIRPASPSRTKPLPSDDAMSSLPTLPLIISTEVSLTGGVTESKPQLLLTQEEGQLWSELETLATQPGGTSSTLGSLINRSQLLSESYDRRTKPPSRETYEESKSLLDAMGVPCIECDGPYEAEALASSLVRHGVADHVASEDTDVLVYEAPLLRNITARNGALVSISGTEVRDALQLSRASYVDYALLLGTDFSPRLRHLGPTRALRLIGMHGCIESVLEHEPRYAPYDVEAYLAMVESARRLFYALPAIPNKEKLVMREADRDKVLALLSRFGLSRAAADSDWDPQAALAGNYFEDKPYGEGIAIEVTEFWD</sequence>
<dbReference type="Pfam" id="PF00752">
    <property type="entry name" value="XPG_N"/>
    <property type="match status" value="1"/>
</dbReference>
<dbReference type="Gene3D" id="1.10.150.20">
    <property type="entry name" value="5' to 3' exonuclease, C-terminal subdomain"/>
    <property type="match status" value="1"/>
</dbReference>
<dbReference type="AlphaFoldDB" id="A0A4S4L2M8"/>